<dbReference type="Pfam" id="PF06804">
    <property type="entry name" value="Lipoprotein_18"/>
    <property type="match status" value="1"/>
</dbReference>
<dbReference type="InterPro" id="IPR010653">
    <property type="entry name" value="NlpB/DapX"/>
</dbReference>
<dbReference type="Proteomes" id="UP001241056">
    <property type="component" value="Unassembled WGS sequence"/>
</dbReference>
<sequence length="374" mass="41660">MKHITQAVGLAVLVSGLSGCGMLWGGDKGYFRNRGADYQDAKVEKPMQLPEGMQANIAEPLLPVPEHVASLSSKEKVRVPRPQPLPTGALAADFLLQQTDQLSWIVAQRIPAQVWPIALSFFETKGFVIAEENPHMGEFVTQWQTESQLAQDFVSQVELTDSQQVRYRVRIEPGVQRNTSEIFLDSARSSASSDSTPWSAAQADSALALLHTYLEEASQTRDSYSLLASRNYDAPKRVAMVDLPNGSKALRIDASLDRAWFGVGRALESAEIYVSEQEREESVYLIDPNREIAREPVGFFDALFTALKEIEKELELDKQRPAAEEAVDPMEDLYRLKLTDIGHQVFVSLEKDAETLADPELTERVLAAIQEQLN</sequence>
<name>A0ABT7SP35_9GAMM</name>
<evidence type="ECO:0000313" key="2">
    <source>
        <dbReference type="Proteomes" id="UP001241056"/>
    </source>
</evidence>
<dbReference type="InterPro" id="IPR042268">
    <property type="entry name" value="BamC_C"/>
</dbReference>
<proteinExistence type="predicted"/>
<organism evidence="1 2">
    <name type="scientific">Thiopseudomonas acetoxidans</name>
    <dbReference type="NCBI Taxonomy" id="3041622"/>
    <lineage>
        <taxon>Bacteria</taxon>
        <taxon>Pseudomonadati</taxon>
        <taxon>Pseudomonadota</taxon>
        <taxon>Gammaproteobacteria</taxon>
        <taxon>Pseudomonadales</taxon>
        <taxon>Pseudomonadaceae</taxon>
        <taxon>Thiopseudomonas</taxon>
    </lineage>
</organism>
<accession>A0ABT7SP35</accession>
<comment type="caution">
    <text evidence="1">The sequence shown here is derived from an EMBL/GenBank/DDBJ whole genome shotgun (WGS) entry which is preliminary data.</text>
</comment>
<dbReference type="Gene3D" id="3.30.310.170">
    <property type="entry name" value="Outer membrane protein assembly factor BamC"/>
    <property type="match status" value="1"/>
</dbReference>
<reference evidence="1 2" key="1">
    <citation type="submission" date="2023-06" db="EMBL/GenBank/DDBJ databases">
        <title>Thiopseudomonas sp. CY1220 draft genome sequence.</title>
        <authorList>
            <person name="Zhao G."/>
            <person name="An M."/>
        </authorList>
    </citation>
    <scope>NUCLEOTIDE SEQUENCE [LARGE SCALE GENOMIC DNA]</scope>
    <source>
        <strain evidence="1 2">CY1220</strain>
    </source>
</reference>
<dbReference type="PROSITE" id="PS51257">
    <property type="entry name" value="PROKAR_LIPOPROTEIN"/>
    <property type="match status" value="1"/>
</dbReference>
<dbReference type="RefSeq" id="WP_289410606.1">
    <property type="nucleotide sequence ID" value="NZ_JAUCDY010000006.1"/>
</dbReference>
<keyword evidence="2" id="KW-1185">Reference proteome</keyword>
<dbReference type="EMBL" id="JAUCDY010000006">
    <property type="protein sequence ID" value="MDM7857951.1"/>
    <property type="molecule type" value="Genomic_DNA"/>
</dbReference>
<protein>
    <submittedName>
        <fullName evidence="1">Outer membrane protein assembly factor BamC</fullName>
    </submittedName>
</protein>
<evidence type="ECO:0000313" key="1">
    <source>
        <dbReference type="EMBL" id="MDM7857951.1"/>
    </source>
</evidence>
<gene>
    <name evidence="1" type="primary">bamC</name>
    <name evidence="1" type="ORF">QEZ41_06625</name>
</gene>